<keyword evidence="8" id="KW-1185">Reference proteome</keyword>
<proteinExistence type="predicted"/>
<dbReference type="SUPFAM" id="SSF101936">
    <property type="entry name" value="DNA-binding pseudobarrel domain"/>
    <property type="match status" value="1"/>
</dbReference>
<keyword evidence="4" id="KW-0804">Transcription</keyword>
<evidence type="ECO:0000259" key="6">
    <source>
        <dbReference type="PROSITE" id="PS50863"/>
    </source>
</evidence>
<dbReference type="InterPro" id="IPR003340">
    <property type="entry name" value="B3_DNA-bd"/>
</dbReference>
<dbReference type="Pfam" id="PF02362">
    <property type="entry name" value="B3"/>
    <property type="match status" value="1"/>
</dbReference>
<dbReference type="InterPro" id="IPR015300">
    <property type="entry name" value="DNA-bd_pseudobarrel_sf"/>
</dbReference>
<accession>A0A5D2XW42</accession>
<reference evidence="7 8" key="1">
    <citation type="submission" date="2019-07" db="EMBL/GenBank/DDBJ databases">
        <title>WGS assembly of Gossypium mustelinum.</title>
        <authorList>
            <person name="Chen Z.J."/>
            <person name="Sreedasyam A."/>
            <person name="Ando A."/>
            <person name="Song Q."/>
            <person name="De L."/>
            <person name="Hulse-Kemp A."/>
            <person name="Ding M."/>
            <person name="Ye W."/>
            <person name="Kirkbride R."/>
            <person name="Jenkins J."/>
            <person name="Plott C."/>
            <person name="Lovell J."/>
            <person name="Lin Y.-M."/>
            <person name="Vaughn R."/>
            <person name="Liu B."/>
            <person name="Li W."/>
            <person name="Simpson S."/>
            <person name="Scheffler B."/>
            <person name="Saski C."/>
            <person name="Grover C."/>
            <person name="Hu G."/>
            <person name="Conover J."/>
            <person name="Carlson J."/>
            <person name="Shu S."/>
            <person name="Boston L."/>
            <person name="Williams M."/>
            <person name="Peterson D."/>
            <person name="Mcgee K."/>
            <person name="Jones D."/>
            <person name="Wendel J."/>
            <person name="Stelly D."/>
            <person name="Grimwood J."/>
            <person name="Schmutz J."/>
        </authorList>
    </citation>
    <scope>NUCLEOTIDE SEQUENCE [LARGE SCALE GENOMIC DNA]</scope>
    <source>
        <strain evidence="7">1408120.09</strain>
    </source>
</reference>
<evidence type="ECO:0000256" key="5">
    <source>
        <dbReference type="ARBA" id="ARBA00023242"/>
    </source>
</evidence>
<dbReference type="CDD" id="cd10017">
    <property type="entry name" value="B3_DNA"/>
    <property type="match status" value="1"/>
</dbReference>
<dbReference type="Gene3D" id="2.40.330.10">
    <property type="entry name" value="DNA-binding pseudobarrel domain"/>
    <property type="match status" value="1"/>
</dbReference>
<dbReference type="Proteomes" id="UP000323597">
    <property type="component" value="Chromosome A09"/>
</dbReference>
<evidence type="ECO:0000313" key="7">
    <source>
        <dbReference type="EMBL" id="TYJ18113.1"/>
    </source>
</evidence>
<evidence type="ECO:0000256" key="1">
    <source>
        <dbReference type="ARBA" id="ARBA00004123"/>
    </source>
</evidence>
<evidence type="ECO:0000256" key="2">
    <source>
        <dbReference type="ARBA" id="ARBA00023015"/>
    </source>
</evidence>
<keyword evidence="2" id="KW-0805">Transcription regulation</keyword>
<evidence type="ECO:0000256" key="4">
    <source>
        <dbReference type="ARBA" id="ARBA00023163"/>
    </source>
</evidence>
<keyword evidence="5" id="KW-0539">Nucleus</keyword>
<dbReference type="GO" id="GO:0005634">
    <property type="term" value="C:nucleus"/>
    <property type="evidence" value="ECO:0007669"/>
    <property type="project" value="UniProtKB-SubCell"/>
</dbReference>
<comment type="subcellular location">
    <subcellularLocation>
        <location evidence="1">Nucleus</location>
    </subcellularLocation>
</comment>
<dbReference type="PANTHER" id="PTHR31920:SF148">
    <property type="entry name" value="B3 DOMAIN-CONTAINING PROTEIN OS03G0621600"/>
    <property type="match status" value="1"/>
</dbReference>
<name>A0A5D2XW42_GOSMU</name>
<dbReference type="SMART" id="SM01019">
    <property type="entry name" value="B3"/>
    <property type="match status" value="1"/>
</dbReference>
<dbReference type="InterPro" id="IPR050655">
    <property type="entry name" value="Plant_B3_domain"/>
</dbReference>
<dbReference type="AlphaFoldDB" id="A0A5D2XW42"/>
<dbReference type="PANTHER" id="PTHR31920">
    <property type="entry name" value="B3 DOMAIN-CONTAINING"/>
    <property type="match status" value="1"/>
</dbReference>
<dbReference type="EMBL" id="CM017644">
    <property type="protein sequence ID" value="TYJ18113.1"/>
    <property type="molecule type" value="Genomic_DNA"/>
</dbReference>
<evidence type="ECO:0000256" key="3">
    <source>
        <dbReference type="ARBA" id="ARBA00023125"/>
    </source>
</evidence>
<evidence type="ECO:0000313" key="8">
    <source>
        <dbReference type="Proteomes" id="UP000323597"/>
    </source>
</evidence>
<dbReference type="GO" id="GO:0003677">
    <property type="term" value="F:DNA binding"/>
    <property type="evidence" value="ECO:0007669"/>
    <property type="project" value="UniProtKB-KW"/>
</dbReference>
<keyword evidence="3" id="KW-0238">DNA-binding</keyword>
<organism evidence="7 8">
    <name type="scientific">Gossypium mustelinum</name>
    <name type="common">Cotton</name>
    <name type="synonym">Gossypium caicoense</name>
    <dbReference type="NCBI Taxonomy" id="34275"/>
    <lineage>
        <taxon>Eukaryota</taxon>
        <taxon>Viridiplantae</taxon>
        <taxon>Streptophyta</taxon>
        <taxon>Embryophyta</taxon>
        <taxon>Tracheophyta</taxon>
        <taxon>Spermatophyta</taxon>
        <taxon>Magnoliopsida</taxon>
        <taxon>eudicotyledons</taxon>
        <taxon>Gunneridae</taxon>
        <taxon>Pentapetalae</taxon>
        <taxon>rosids</taxon>
        <taxon>malvids</taxon>
        <taxon>Malvales</taxon>
        <taxon>Malvaceae</taxon>
        <taxon>Malvoideae</taxon>
        <taxon>Gossypium</taxon>
    </lineage>
</organism>
<sequence>MIKKMFNFEAENFCKVYLATHSIHSVFIPATAIVCPLTPATTTLRNCNGQCWQVDLVKCDNKMYFLKGWRRFIDENSVVNENFLIFNYVGGCVFDVKGLMLVRRAYHVWCRKKKKKNRNRNQNQNQKMMIVTMLMMKELTLRRLRMRRSIQKIMFNI</sequence>
<protein>
    <recommendedName>
        <fullName evidence="6">TF-B3 domain-containing protein</fullName>
    </recommendedName>
</protein>
<gene>
    <name evidence="7" type="ORF">E1A91_A09G099800v1</name>
</gene>
<dbReference type="PROSITE" id="PS50863">
    <property type="entry name" value="B3"/>
    <property type="match status" value="1"/>
</dbReference>
<feature type="domain" description="TF-B3" evidence="6">
    <location>
        <begin position="43"/>
        <end position="106"/>
    </location>
</feature>